<dbReference type="EMBL" id="WUUL01000013">
    <property type="protein sequence ID" value="MXQ55267.1"/>
    <property type="molecule type" value="Genomic_DNA"/>
</dbReference>
<keyword evidence="1" id="KW-0812">Transmembrane</keyword>
<organism evidence="2 3">
    <name type="scientific">Shimazuella alba</name>
    <dbReference type="NCBI Taxonomy" id="2690964"/>
    <lineage>
        <taxon>Bacteria</taxon>
        <taxon>Bacillati</taxon>
        <taxon>Bacillota</taxon>
        <taxon>Bacilli</taxon>
        <taxon>Bacillales</taxon>
        <taxon>Thermoactinomycetaceae</taxon>
        <taxon>Shimazuella</taxon>
    </lineage>
</organism>
<dbReference type="AlphaFoldDB" id="A0A6I4VUL9"/>
<keyword evidence="1" id="KW-1133">Transmembrane helix</keyword>
<feature type="transmembrane region" description="Helical" evidence="1">
    <location>
        <begin position="125"/>
        <end position="143"/>
    </location>
</feature>
<comment type="caution">
    <text evidence="2">The sequence shown here is derived from an EMBL/GenBank/DDBJ whole genome shotgun (WGS) entry which is preliminary data.</text>
</comment>
<dbReference type="InterPro" id="IPR025450">
    <property type="entry name" value="YndJ-like"/>
</dbReference>
<feature type="transmembrane region" description="Helical" evidence="1">
    <location>
        <begin position="155"/>
        <end position="175"/>
    </location>
</feature>
<evidence type="ECO:0008006" key="4">
    <source>
        <dbReference type="Google" id="ProtNLM"/>
    </source>
</evidence>
<evidence type="ECO:0000256" key="1">
    <source>
        <dbReference type="SAM" id="Phobius"/>
    </source>
</evidence>
<evidence type="ECO:0000313" key="2">
    <source>
        <dbReference type="EMBL" id="MXQ55267.1"/>
    </source>
</evidence>
<dbReference type="Proteomes" id="UP000430692">
    <property type="component" value="Unassembled WGS sequence"/>
</dbReference>
<feature type="transmembrane region" description="Helical" evidence="1">
    <location>
        <begin position="88"/>
        <end position="105"/>
    </location>
</feature>
<feature type="transmembrane region" description="Helical" evidence="1">
    <location>
        <begin position="28"/>
        <end position="45"/>
    </location>
</feature>
<evidence type="ECO:0000313" key="3">
    <source>
        <dbReference type="Proteomes" id="UP000430692"/>
    </source>
</evidence>
<feature type="transmembrane region" description="Helical" evidence="1">
    <location>
        <begin position="214"/>
        <end position="233"/>
    </location>
</feature>
<accession>A0A6I4VUL9</accession>
<name>A0A6I4VUL9_9BACL</name>
<feature type="transmembrane region" description="Helical" evidence="1">
    <location>
        <begin position="278"/>
        <end position="297"/>
    </location>
</feature>
<feature type="transmembrane region" description="Helical" evidence="1">
    <location>
        <begin position="245"/>
        <end position="266"/>
    </location>
</feature>
<feature type="transmembrane region" description="Helical" evidence="1">
    <location>
        <begin position="5"/>
        <end position="22"/>
    </location>
</feature>
<sequence length="551" mass="64206">MKNYLLRSSLISVLLCGLFILMVSGYKMLLLISIFLLIPTALTFVPTVKRMSGERSKYHAFLSKYHLYFAVIIGIALLFPIGSVLSKILSIVWLIYSFVLFGYGVRRFMERGFYVMEENAVDISFLYAFIGGITLSMYCFSTNPSIAYHYLTTTFHFQFTAILSTLFIGWIGRILPTDRKLSTLYRFTVYGILFSPLLIGVGMLTNVWTQNIGLWIYTLCILSYCYFVFLHIEKTNFITDLCMKLSAILLVATSILSIINGIYQLQGWTWFPTNHWPFYHEVPIVFGFVIGLIGWYYRKPLERRNLYQLPHTNINGTGFIGKNFLRDNGYEEEIVSHAGILTKLERYKRSDLIIELLHPKVISFLENTSLYDISLHAHWTKGSWLFEKFHKALSNKIQQANIPSPHEGTRELDSKIISINNYQQYWNRKLNAWICSYKDSDETYIAGIYSEHEHNGERYVHFTMPVPKCNRSTFYRLEHGINGSLQCTSVPRRGGDGEEGHYLMTKNFSFRIPFNENLIIWVDEYGRLQMTHRFWFLGVKVLNLEYEMIAK</sequence>
<proteinExistence type="predicted"/>
<keyword evidence="3" id="KW-1185">Reference proteome</keyword>
<protein>
    <recommendedName>
        <fullName evidence="4">YndJ-like protein</fullName>
    </recommendedName>
</protein>
<keyword evidence="1" id="KW-0472">Membrane</keyword>
<feature type="transmembrane region" description="Helical" evidence="1">
    <location>
        <begin position="65"/>
        <end position="82"/>
    </location>
</feature>
<feature type="transmembrane region" description="Helical" evidence="1">
    <location>
        <begin position="187"/>
        <end position="208"/>
    </location>
</feature>
<dbReference type="Pfam" id="PF14158">
    <property type="entry name" value="YndJ"/>
    <property type="match status" value="1"/>
</dbReference>
<dbReference type="RefSeq" id="WP_160802621.1">
    <property type="nucleotide sequence ID" value="NZ_WUUL01000013.1"/>
</dbReference>
<gene>
    <name evidence="2" type="ORF">GSM42_16410</name>
</gene>
<reference evidence="2 3" key="1">
    <citation type="submission" date="2019-12" db="EMBL/GenBank/DDBJ databases">
        <title>Whole-genome analyses of novel actinobacteria.</title>
        <authorList>
            <person name="Sahin N."/>
            <person name="Saygin H."/>
        </authorList>
    </citation>
    <scope>NUCLEOTIDE SEQUENCE [LARGE SCALE GENOMIC DNA]</scope>
    <source>
        <strain evidence="2 3">KC615</strain>
    </source>
</reference>